<feature type="transmembrane region" description="Helical" evidence="5">
    <location>
        <begin position="82"/>
        <end position="100"/>
    </location>
</feature>
<feature type="transmembrane region" description="Helical" evidence="5">
    <location>
        <begin position="385"/>
        <end position="408"/>
    </location>
</feature>
<keyword evidence="2 5" id="KW-0812">Transmembrane</keyword>
<dbReference type="InterPro" id="IPR009447">
    <property type="entry name" value="PIGW/GWT1"/>
</dbReference>
<keyword evidence="5" id="KW-0808">Transferase</keyword>
<dbReference type="EMBL" id="OC862291">
    <property type="protein sequence ID" value="CAD7630087.1"/>
    <property type="molecule type" value="Genomic_DNA"/>
</dbReference>
<keyword evidence="5" id="KW-0337">GPI-anchor biosynthesis</keyword>
<comment type="subcellular location">
    <subcellularLocation>
        <location evidence="5">Endoplasmic reticulum membrane</location>
        <topology evidence="5">Multi-pass membrane protein</topology>
    </subcellularLocation>
    <subcellularLocation>
        <location evidence="1">Membrane</location>
        <topology evidence="1">Multi-pass membrane protein</topology>
    </subcellularLocation>
</comment>
<organism evidence="6">
    <name type="scientific">Medioppia subpectinata</name>
    <dbReference type="NCBI Taxonomy" id="1979941"/>
    <lineage>
        <taxon>Eukaryota</taxon>
        <taxon>Metazoa</taxon>
        <taxon>Ecdysozoa</taxon>
        <taxon>Arthropoda</taxon>
        <taxon>Chelicerata</taxon>
        <taxon>Arachnida</taxon>
        <taxon>Acari</taxon>
        <taxon>Acariformes</taxon>
        <taxon>Sarcoptiformes</taxon>
        <taxon>Oribatida</taxon>
        <taxon>Brachypylina</taxon>
        <taxon>Oppioidea</taxon>
        <taxon>Oppiidae</taxon>
        <taxon>Medioppia</taxon>
    </lineage>
</organism>
<feature type="non-terminal residue" evidence="6">
    <location>
        <position position="1"/>
    </location>
</feature>
<feature type="transmembrane region" description="Helical" evidence="5">
    <location>
        <begin position="270"/>
        <end position="290"/>
    </location>
</feature>
<accession>A0A7R9KV93</accession>
<evidence type="ECO:0000313" key="6">
    <source>
        <dbReference type="EMBL" id="CAD7630087.1"/>
    </source>
</evidence>
<feature type="transmembrane region" description="Helical" evidence="5">
    <location>
        <begin position="199"/>
        <end position="217"/>
    </location>
</feature>
<comment type="pathway">
    <text evidence="5">Glycolipid biosynthesis; glycosylphosphatidylinositol-anchor biosynthesis.</text>
</comment>
<dbReference type="Proteomes" id="UP000759131">
    <property type="component" value="Unassembled WGS sequence"/>
</dbReference>
<dbReference type="GO" id="GO:0005789">
    <property type="term" value="C:endoplasmic reticulum membrane"/>
    <property type="evidence" value="ECO:0007669"/>
    <property type="project" value="UniProtKB-SubCell"/>
</dbReference>
<feature type="transmembrane region" description="Helical" evidence="5">
    <location>
        <begin position="349"/>
        <end position="373"/>
    </location>
</feature>
<reference evidence="6" key="1">
    <citation type="submission" date="2020-11" db="EMBL/GenBank/DDBJ databases">
        <authorList>
            <person name="Tran Van P."/>
        </authorList>
    </citation>
    <scope>NUCLEOTIDE SEQUENCE</scope>
</reference>
<feature type="transmembrane region" description="Helical" evidence="5">
    <location>
        <begin position="310"/>
        <end position="328"/>
    </location>
</feature>
<sequence length="421" mass="47784">MSSDYKLLREDFIRGHNGSTASEVVAITCVNQLANLLLIAVLSLFPVLTEPNHLWIRYSIEFFIIMTPFITCITILSDYIFFVYLAIISLTVIAIVLCFMRRQTKQIVVKDLLELCPNYEQRLPFLTNLFSTLMQCVCIAILAVDFRVFSRRFAKTEIYGFSLMDVGVGSFIAINGGFSPESRLGSDSRNKRMFLFKKTVFSTVPLIVLGFQRLIAVKSLEYHEHVTEYGVHWNFFFTLGLSKICLNCGLSEFIQNDNRNGLFAANKEGILSLFGYISLYLIFVEIGKYIVNLNDTYIESTSRREMNLSFVFWMVSLNSLFIGMEFAIQTLVHCLQHLNVLGSGDTHRSIIFSAIGYSGMLLFLVSNLLTGLINFTINTISVSNSIAFAIIVIYSLILSIISVILFHYKIQIKIPVKQKSD</sequence>
<feature type="transmembrane region" description="Helical" evidence="5">
    <location>
        <begin position="24"/>
        <end position="48"/>
    </location>
</feature>
<dbReference type="GO" id="GO:0032216">
    <property type="term" value="F:glucosaminyl-phosphatidylinositol O-acyltransferase activity"/>
    <property type="evidence" value="ECO:0007669"/>
    <property type="project" value="TreeGrafter"/>
</dbReference>
<protein>
    <recommendedName>
        <fullName evidence="5">Phosphatidylinositol-glycan biosynthesis class W protein</fullName>
        <ecNumber evidence="5">2.3.-.-</ecNumber>
    </recommendedName>
</protein>
<dbReference type="OrthoDB" id="15270at2759"/>
<feature type="transmembrane region" description="Helical" evidence="5">
    <location>
        <begin position="55"/>
        <end position="76"/>
    </location>
</feature>
<evidence type="ECO:0000313" key="7">
    <source>
        <dbReference type="Proteomes" id="UP000759131"/>
    </source>
</evidence>
<evidence type="ECO:0000256" key="1">
    <source>
        <dbReference type="ARBA" id="ARBA00004141"/>
    </source>
</evidence>
<dbReference type="EMBL" id="CAJPIZ010007716">
    <property type="protein sequence ID" value="CAG2110517.1"/>
    <property type="molecule type" value="Genomic_DNA"/>
</dbReference>
<keyword evidence="5" id="KW-0256">Endoplasmic reticulum</keyword>
<keyword evidence="4 5" id="KW-0472">Membrane</keyword>
<dbReference type="Pfam" id="PF06423">
    <property type="entry name" value="GWT1"/>
    <property type="match status" value="2"/>
</dbReference>
<evidence type="ECO:0000256" key="3">
    <source>
        <dbReference type="ARBA" id="ARBA00022989"/>
    </source>
</evidence>
<dbReference type="EC" id="2.3.-.-" evidence="5"/>
<dbReference type="UniPathway" id="UPA00196"/>
<name>A0A7R9KV93_9ACAR</name>
<keyword evidence="7" id="KW-1185">Reference proteome</keyword>
<gene>
    <name evidence="6" type="ORF">OSB1V03_LOCUS10500</name>
</gene>
<keyword evidence="3 5" id="KW-1133">Transmembrane helix</keyword>
<proteinExistence type="inferred from homology"/>
<comment type="similarity">
    <text evidence="5">Belongs to the PIGW family.</text>
</comment>
<feature type="transmembrane region" description="Helical" evidence="5">
    <location>
        <begin position="125"/>
        <end position="146"/>
    </location>
</feature>
<evidence type="ECO:0000256" key="4">
    <source>
        <dbReference type="ARBA" id="ARBA00023136"/>
    </source>
</evidence>
<feature type="transmembrane region" description="Helical" evidence="5">
    <location>
        <begin position="229"/>
        <end position="250"/>
    </location>
</feature>
<evidence type="ECO:0000256" key="2">
    <source>
        <dbReference type="ARBA" id="ARBA00022692"/>
    </source>
</evidence>
<dbReference type="PANTHER" id="PTHR20661">
    <property type="entry name" value="PHOSPHATIDYLINOSITOL-GLYCAN BIOSYNTHESIS CLASS W PROTEIN"/>
    <property type="match status" value="1"/>
</dbReference>
<comment type="function">
    <text evidence="5">A acetyltransferase, which acetylates the inositol ring of phosphatidylinositol during biosynthesis of GPI-anchor.</text>
</comment>
<keyword evidence="5" id="KW-0012">Acyltransferase</keyword>
<evidence type="ECO:0000256" key="5">
    <source>
        <dbReference type="RuleBase" id="RU280819"/>
    </source>
</evidence>
<feature type="transmembrane region" description="Helical" evidence="5">
    <location>
        <begin position="158"/>
        <end position="178"/>
    </location>
</feature>
<dbReference type="AlphaFoldDB" id="A0A7R9KV93"/>
<dbReference type="GO" id="GO:0072659">
    <property type="term" value="P:protein localization to plasma membrane"/>
    <property type="evidence" value="ECO:0007669"/>
    <property type="project" value="TreeGrafter"/>
</dbReference>
<dbReference type="GO" id="GO:0006506">
    <property type="term" value="P:GPI anchor biosynthetic process"/>
    <property type="evidence" value="ECO:0007669"/>
    <property type="project" value="UniProtKB-UniPathway"/>
</dbReference>
<dbReference type="PANTHER" id="PTHR20661:SF0">
    <property type="entry name" value="PHOSPHATIDYLINOSITOL-GLYCAN BIOSYNTHESIS CLASS W PROTEIN"/>
    <property type="match status" value="1"/>
</dbReference>